<accession>A0A6J5GR74</accession>
<dbReference type="Proteomes" id="UP000494119">
    <property type="component" value="Unassembled WGS sequence"/>
</dbReference>
<protein>
    <submittedName>
        <fullName evidence="1">Uncharacterized protein</fullName>
    </submittedName>
</protein>
<organism evidence="1 2">
    <name type="scientific">Paraburkholderia caffeinitolerans</name>
    <dbReference type="NCBI Taxonomy" id="1723730"/>
    <lineage>
        <taxon>Bacteria</taxon>
        <taxon>Pseudomonadati</taxon>
        <taxon>Pseudomonadota</taxon>
        <taxon>Betaproteobacteria</taxon>
        <taxon>Burkholderiales</taxon>
        <taxon>Burkholderiaceae</taxon>
        <taxon>Paraburkholderia</taxon>
    </lineage>
</organism>
<reference evidence="1 2" key="1">
    <citation type="submission" date="2020-04" db="EMBL/GenBank/DDBJ databases">
        <authorList>
            <person name="De Canck E."/>
        </authorList>
    </citation>
    <scope>NUCLEOTIDE SEQUENCE [LARGE SCALE GENOMIC DNA]</scope>
    <source>
        <strain evidence="1 2">LMG 28688</strain>
    </source>
</reference>
<dbReference type="EMBL" id="CADIKL010000036">
    <property type="protein sequence ID" value="CAB3802124.1"/>
    <property type="molecule type" value="Genomic_DNA"/>
</dbReference>
<evidence type="ECO:0000313" key="2">
    <source>
        <dbReference type="Proteomes" id="UP000494119"/>
    </source>
</evidence>
<gene>
    <name evidence="1" type="ORF">LMG28688_05512</name>
</gene>
<evidence type="ECO:0000313" key="1">
    <source>
        <dbReference type="EMBL" id="CAB3802124.1"/>
    </source>
</evidence>
<dbReference type="AlphaFoldDB" id="A0A6J5GR74"/>
<name>A0A6J5GR74_9BURK</name>
<proteinExistence type="predicted"/>
<sequence>MIHILDEITLAPERIPEVTALLHELYLPDHLSRGLSLVSRWVSPPVAVPGERNVLRLLWQVKDAPTYYQMRAMTTASVVEFWAKVDAICEARQRHVMVDADTTLLTPLEPEHAA</sequence>
<dbReference type="RefSeq" id="WP_129563822.1">
    <property type="nucleotide sequence ID" value="NZ_CADIKL010000036.1"/>
</dbReference>
<keyword evidence="2" id="KW-1185">Reference proteome</keyword>